<dbReference type="KEGG" id="rain:Rai3103_12750"/>
<keyword evidence="10 14" id="KW-0012">Acyltransferase</keyword>
<dbReference type="UniPathway" id="UPA00094"/>
<keyword evidence="19" id="KW-1185">Reference proteome</keyword>
<dbReference type="PANTHER" id="PTHR11712">
    <property type="entry name" value="POLYKETIDE SYNTHASE-RELATED"/>
    <property type="match status" value="1"/>
</dbReference>
<dbReference type="GO" id="GO:0006633">
    <property type="term" value="P:fatty acid biosynthetic process"/>
    <property type="evidence" value="ECO:0007669"/>
    <property type="project" value="UniProtKB-UniPathway"/>
</dbReference>
<evidence type="ECO:0000256" key="6">
    <source>
        <dbReference type="ARBA" id="ARBA00022679"/>
    </source>
</evidence>
<gene>
    <name evidence="18" type="ORF">Rai3103_12750</name>
</gene>
<dbReference type="PROSITE" id="PS52004">
    <property type="entry name" value="KS3_2"/>
    <property type="match status" value="1"/>
</dbReference>
<dbReference type="AlphaFoldDB" id="A0A5Q2FGZ1"/>
<dbReference type="InterPro" id="IPR017568">
    <property type="entry name" value="3-oxoacyl-ACP_synth-2"/>
</dbReference>
<evidence type="ECO:0000256" key="1">
    <source>
        <dbReference type="ARBA" id="ARBA00005194"/>
    </source>
</evidence>
<dbReference type="GO" id="GO:0004315">
    <property type="term" value="F:3-oxoacyl-[acyl-carrier-protein] synthase activity"/>
    <property type="evidence" value="ECO:0007669"/>
    <property type="project" value="UniProtKB-EC"/>
</dbReference>
<evidence type="ECO:0000256" key="15">
    <source>
        <dbReference type="PIRSR" id="PIRSR000447-1"/>
    </source>
</evidence>
<proteinExistence type="inferred from homology"/>
<dbReference type="Gene3D" id="3.40.47.10">
    <property type="match status" value="1"/>
</dbReference>
<evidence type="ECO:0000256" key="10">
    <source>
        <dbReference type="ARBA" id="ARBA00023315"/>
    </source>
</evidence>
<evidence type="ECO:0000256" key="3">
    <source>
        <dbReference type="ARBA" id="ARBA00012356"/>
    </source>
</evidence>
<comment type="catalytic activity">
    <reaction evidence="13 14">
        <text>a fatty acyl-[ACP] + malonyl-[ACP] + H(+) = a 3-oxoacyl-[ACP] + holo-[ACP] + CO2</text>
        <dbReference type="Rhea" id="RHEA:22836"/>
        <dbReference type="Rhea" id="RHEA-COMP:9623"/>
        <dbReference type="Rhea" id="RHEA-COMP:9685"/>
        <dbReference type="Rhea" id="RHEA-COMP:9916"/>
        <dbReference type="Rhea" id="RHEA-COMP:14125"/>
        <dbReference type="ChEBI" id="CHEBI:15378"/>
        <dbReference type="ChEBI" id="CHEBI:16526"/>
        <dbReference type="ChEBI" id="CHEBI:64479"/>
        <dbReference type="ChEBI" id="CHEBI:78449"/>
        <dbReference type="ChEBI" id="CHEBI:78776"/>
        <dbReference type="ChEBI" id="CHEBI:138651"/>
    </reaction>
</comment>
<dbReference type="SMART" id="SM00825">
    <property type="entry name" value="PKS_KS"/>
    <property type="match status" value="1"/>
</dbReference>
<comment type="similarity">
    <text evidence="2 14 16">Belongs to the thiolase-like superfamily. Beta-ketoacyl-ACP synthases family.</text>
</comment>
<feature type="domain" description="Ketosynthase family 3 (KS3)" evidence="17">
    <location>
        <begin position="2"/>
        <end position="413"/>
    </location>
</feature>
<evidence type="ECO:0000256" key="4">
    <source>
        <dbReference type="ARBA" id="ARBA00014657"/>
    </source>
</evidence>
<dbReference type="PANTHER" id="PTHR11712:SF336">
    <property type="entry name" value="3-OXOACYL-[ACYL-CARRIER-PROTEIN] SYNTHASE, MITOCHONDRIAL"/>
    <property type="match status" value="1"/>
</dbReference>
<dbReference type="NCBIfam" id="NF005589">
    <property type="entry name" value="PRK07314.1"/>
    <property type="match status" value="1"/>
</dbReference>
<dbReference type="EMBL" id="CP045725">
    <property type="protein sequence ID" value="QGF24383.1"/>
    <property type="molecule type" value="Genomic_DNA"/>
</dbReference>
<evidence type="ECO:0000256" key="8">
    <source>
        <dbReference type="ARBA" id="ARBA00023098"/>
    </source>
</evidence>
<dbReference type="InterPro" id="IPR020841">
    <property type="entry name" value="PKS_Beta-ketoAc_synthase_dom"/>
</dbReference>
<dbReference type="InterPro" id="IPR014030">
    <property type="entry name" value="Ketoacyl_synth_N"/>
</dbReference>
<evidence type="ECO:0000256" key="16">
    <source>
        <dbReference type="RuleBase" id="RU003694"/>
    </source>
</evidence>
<evidence type="ECO:0000256" key="5">
    <source>
        <dbReference type="ARBA" id="ARBA00022516"/>
    </source>
</evidence>
<accession>A0A5Q2FGZ1</accession>
<dbReference type="PIRSF" id="PIRSF000447">
    <property type="entry name" value="KAS_II"/>
    <property type="match status" value="1"/>
</dbReference>
<evidence type="ECO:0000313" key="19">
    <source>
        <dbReference type="Proteomes" id="UP000386847"/>
    </source>
</evidence>
<dbReference type="RefSeq" id="WP_153572912.1">
    <property type="nucleotide sequence ID" value="NZ_CP045725.1"/>
</dbReference>
<dbReference type="EC" id="2.3.1.179" evidence="3 14"/>
<dbReference type="InterPro" id="IPR014031">
    <property type="entry name" value="Ketoacyl_synth_C"/>
</dbReference>
<dbReference type="GO" id="GO:0005829">
    <property type="term" value="C:cytosol"/>
    <property type="evidence" value="ECO:0007669"/>
    <property type="project" value="TreeGrafter"/>
</dbReference>
<evidence type="ECO:0000256" key="12">
    <source>
        <dbReference type="ARBA" id="ARBA00047318"/>
    </source>
</evidence>
<comment type="catalytic activity">
    <reaction evidence="12 14">
        <text>(9Z)-hexadecenoyl-[ACP] + malonyl-[ACP] + H(+) = 3-oxo-(11Z)-octadecenoyl-[ACP] + holo-[ACP] + CO2</text>
        <dbReference type="Rhea" id="RHEA:55040"/>
        <dbReference type="Rhea" id="RHEA-COMP:9623"/>
        <dbReference type="Rhea" id="RHEA-COMP:9685"/>
        <dbReference type="Rhea" id="RHEA-COMP:10800"/>
        <dbReference type="Rhea" id="RHEA-COMP:14074"/>
        <dbReference type="ChEBI" id="CHEBI:15378"/>
        <dbReference type="ChEBI" id="CHEBI:16526"/>
        <dbReference type="ChEBI" id="CHEBI:64479"/>
        <dbReference type="ChEBI" id="CHEBI:78449"/>
        <dbReference type="ChEBI" id="CHEBI:83989"/>
        <dbReference type="ChEBI" id="CHEBI:138538"/>
        <dbReference type="EC" id="2.3.1.179"/>
    </reaction>
</comment>
<dbReference type="SUPFAM" id="SSF53901">
    <property type="entry name" value="Thiolase-like"/>
    <property type="match status" value="2"/>
</dbReference>
<evidence type="ECO:0000313" key="18">
    <source>
        <dbReference type="EMBL" id="QGF24383.1"/>
    </source>
</evidence>
<dbReference type="Pfam" id="PF02801">
    <property type="entry name" value="Ketoacyl-synt_C"/>
    <property type="match status" value="1"/>
</dbReference>
<dbReference type="CDD" id="cd00834">
    <property type="entry name" value="KAS_I_II"/>
    <property type="match status" value="1"/>
</dbReference>
<comment type="function">
    <text evidence="11 14">Involved in the type II fatty acid elongation cycle. Catalyzes the elongation of a wide range of acyl-ACP by the addition of two carbons from malonyl-ACP to an acyl acceptor. Can efficiently catalyze the conversion of palmitoleoyl-ACP (cis-hexadec-9-enoyl-ACP) to cis-vaccenoyl-ACP (cis-octadec-11-enoyl-ACP), an essential step in the thermal regulation of fatty acid composition.</text>
</comment>
<organism evidence="18 19">
    <name type="scientific">Raineyella fluvialis</name>
    <dbReference type="NCBI Taxonomy" id="2662261"/>
    <lineage>
        <taxon>Bacteria</taxon>
        <taxon>Bacillati</taxon>
        <taxon>Actinomycetota</taxon>
        <taxon>Actinomycetes</taxon>
        <taxon>Propionibacteriales</taxon>
        <taxon>Propionibacteriaceae</taxon>
        <taxon>Raineyella</taxon>
    </lineage>
</organism>
<evidence type="ECO:0000256" key="9">
    <source>
        <dbReference type="ARBA" id="ARBA00023160"/>
    </source>
</evidence>
<comment type="pathway">
    <text evidence="1 14">Lipid metabolism; fatty acid biosynthesis.</text>
</comment>
<keyword evidence="7" id="KW-0276">Fatty acid metabolism</keyword>
<protein>
    <recommendedName>
        <fullName evidence="4 14">3-oxoacyl-[acyl-carrier-protein] synthase 2</fullName>
        <ecNumber evidence="3 14">2.3.1.179</ecNumber>
    </recommendedName>
</protein>
<dbReference type="Proteomes" id="UP000386847">
    <property type="component" value="Chromosome"/>
</dbReference>
<dbReference type="FunFam" id="3.40.47.10:FF:000018">
    <property type="entry name" value="3-oxoacyl-[acyl-carrier-protein] synthase 2"/>
    <property type="match status" value="1"/>
</dbReference>
<evidence type="ECO:0000256" key="11">
    <source>
        <dbReference type="ARBA" id="ARBA00024006"/>
    </source>
</evidence>
<dbReference type="Pfam" id="PF00109">
    <property type="entry name" value="ketoacyl-synt"/>
    <property type="match status" value="1"/>
</dbReference>
<sequence>MSSTVVVTGFGATTPLGGDAATSWANVVKGTSGVHALSYDWAQDLSTRIAAEAAVDPATLIDRVEARKMDRSTQLGTVAALEAWRHAGFGLDDENTLDPTRLAVSVGTGIGGLHTLLGQWDVQKDKGARRVSPFTIPKLMANAPAATIGLRLRARAGIHTPVSACASGNEAIAQGLDIIRLGRADVVVAGGAEGVIHPLPVAAFGQMQALSRRNDEPEKASRPWDKNRDGFVLGEGAAVLVLESLEHAIARGATIYATLAGAGISSDAYDMVAPDPDGFGQSEAVRLAVLDAGLQPSDVKHVNAHATSTPAGDVTEVNSVRRALGDATDEVIFTGTKSQTGHLLGAAGAMESMFTVLALKNRLVPPTINLEDPEDGLGIDIATTARELPQGDIAAINNSFGFGGHNVALTFTSANITD</sequence>
<keyword evidence="8" id="KW-0443">Lipid metabolism</keyword>
<evidence type="ECO:0000256" key="14">
    <source>
        <dbReference type="PIRNR" id="PIRNR000447"/>
    </source>
</evidence>
<evidence type="ECO:0000256" key="7">
    <source>
        <dbReference type="ARBA" id="ARBA00022832"/>
    </source>
</evidence>
<evidence type="ECO:0000259" key="17">
    <source>
        <dbReference type="PROSITE" id="PS52004"/>
    </source>
</evidence>
<keyword evidence="6 14" id="KW-0808">Transferase</keyword>
<evidence type="ECO:0000256" key="13">
    <source>
        <dbReference type="ARBA" id="ARBA00047659"/>
    </source>
</evidence>
<dbReference type="InterPro" id="IPR000794">
    <property type="entry name" value="Beta-ketoacyl_synthase"/>
</dbReference>
<dbReference type="InterPro" id="IPR016039">
    <property type="entry name" value="Thiolase-like"/>
</dbReference>
<keyword evidence="9 14" id="KW-0275">Fatty acid biosynthesis</keyword>
<reference evidence="18 19" key="1">
    <citation type="submission" date="2019-10" db="EMBL/GenBank/DDBJ databases">
        <title>Genomic analysis of Raineyella sp. CBA3103.</title>
        <authorList>
            <person name="Roh S.W."/>
        </authorList>
    </citation>
    <scope>NUCLEOTIDE SEQUENCE [LARGE SCALE GENOMIC DNA]</scope>
    <source>
        <strain evidence="18 19">CBA3103</strain>
    </source>
</reference>
<feature type="active site" description="For beta-ketoacyl synthase activity" evidence="15">
    <location>
        <position position="165"/>
    </location>
</feature>
<keyword evidence="5 14" id="KW-0444">Lipid biosynthesis</keyword>
<name>A0A5Q2FGZ1_9ACTN</name>
<evidence type="ECO:0000256" key="2">
    <source>
        <dbReference type="ARBA" id="ARBA00008467"/>
    </source>
</evidence>